<name>A0A1G6IFG9_9GAMM</name>
<keyword evidence="1" id="KW-1133">Transmembrane helix</keyword>
<gene>
    <name evidence="2" type="ORF">SAMN05421749_10324</name>
</gene>
<proteinExistence type="predicted"/>
<dbReference type="Proteomes" id="UP000242317">
    <property type="component" value="Unassembled WGS sequence"/>
</dbReference>
<evidence type="ECO:0000313" key="3">
    <source>
        <dbReference type="Proteomes" id="UP000242317"/>
    </source>
</evidence>
<protein>
    <recommendedName>
        <fullName evidence="4">DUF2474 domain-containing protein</fullName>
    </recommendedName>
</protein>
<keyword evidence="3" id="KW-1185">Reference proteome</keyword>
<accession>A0A1G6IFG9</accession>
<dbReference type="OrthoDB" id="6702594at2"/>
<evidence type="ECO:0000256" key="1">
    <source>
        <dbReference type="SAM" id="Phobius"/>
    </source>
</evidence>
<evidence type="ECO:0008006" key="4">
    <source>
        <dbReference type="Google" id="ProtNLM"/>
    </source>
</evidence>
<reference evidence="3" key="1">
    <citation type="submission" date="2016-09" db="EMBL/GenBank/DDBJ databases">
        <authorList>
            <person name="Varghese N."/>
            <person name="Submissions S."/>
        </authorList>
    </citation>
    <scope>NUCLEOTIDE SEQUENCE [LARGE SCALE GENOMIC DNA]</scope>
    <source>
        <strain evidence="3">ANC 3699</strain>
    </source>
</reference>
<keyword evidence="1" id="KW-0812">Transmembrane</keyword>
<organism evidence="2 3">
    <name type="scientific">Acinetobacter marinus</name>
    <dbReference type="NCBI Taxonomy" id="281375"/>
    <lineage>
        <taxon>Bacteria</taxon>
        <taxon>Pseudomonadati</taxon>
        <taxon>Pseudomonadota</taxon>
        <taxon>Gammaproteobacteria</taxon>
        <taxon>Moraxellales</taxon>
        <taxon>Moraxellaceae</taxon>
        <taxon>Acinetobacter</taxon>
    </lineage>
</organism>
<evidence type="ECO:0000313" key="2">
    <source>
        <dbReference type="EMBL" id="SDC05214.1"/>
    </source>
</evidence>
<dbReference type="AlphaFoldDB" id="A0A1G6IFG9"/>
<keyword evidence="1" id="KW-0472">Membrane</keyword>
<feature type="transmembrane region" description="Helical" evidence="1">
    <location>
        <begin position="12"/>
        <end position="39"/>
    </location>
</feature>
<dbReference type="EMBL" id="FMYK01000003">
    <property type="protein sequence ID" value="SDC05214.1"/>
    <property type="molecule type" value="Genomic_DNA"/>
</dbReference>
<sequence>MKKLNLKLSSIQWFIVLWCVGFVGLAVIAGFSKLMLYFAY</sequence>